<accession>A0A1I0XDS9</accession>
<dbReference type="AlphaFoldDB" id="A0A1I0XDS9"/>
<feature type="domain" description="Gylcosyl hydrolase 115 C-terminal" evidence="2">
    <location>
        <begin position="120"/>
        <end position="196"/>
    </location>
</feature>
<reference evidence="4" key="1">
    <citation type="submission" date="2016-10" db="EMBL/GenBank/DDBJ databases">
        <authorList>
            <person name="Varghese N."/>
            <person name="Submissions S."/>
        </authorList>
    </citation>
    <scope>NUCLEOTIDE SEQUENCE [LARGE SCALE GENOMIC DNA]</scope>
    <source>
        <strain evidence="4">CGMCC 4.3568</strain>
    </source>
</reference>
<dbReference type="PANTHER" id="PTHR37842">
    <property type="match status" value="1"/>
</dbReference>
<dbReference type="InterPro" id="IPR031924">
    <property type="entry name" value="GH115"/>
</dbReference>
<proteinExistence type="predicted"/>
<dbReference type="PANTHER" id="PTHR37842:SF2">
    <property type="entry name" value="GYLCOSYL HYDROLASE 115 C-TERMINAL DOMAIN-CONTAINING PROTEIN"/>
    <property type="match status" value="1"/>
</dbReference>
<name>A0A1I0XDS9_9PSEU</name>
<evidence type="ECO:0000313" key="3">
    <source>
        <dbReference type="EMBL" id="SFA99044.1"/>
    </source>
</evidence>
<dbReference type="Pfam" id="PF17829">
    <property type="entry name" value="GH115_C"/>
    <property type="match status" value="1"/>
</dbReference>
<keyword evidence="4" id="KW-1185">Reference proteome</keyword>
<dbReference type="Proteomes" id="UP000243799">
    <property type="component" value="Unassembled WGS sequence"/>
</dbReference>
<dbReference type="Pfam" id="PF15979">
    <property type="entry name" value="Glyco_hydro_115"/>
    <property type="match status" value="1"/>
</dbReference>
<dbReference type="GO" id="GO:0016787">
    <property type="term" value="F:hydrolase activity"/>
    <property type="evidence" value="ECO:0007669"/>
    <property type="project" value="UniProtKB-KW"/>
</dbReference>
<gene>
    <name evidence="3" type="ORF">SAMN05216266_103127</name>
</gene>
<protein>
    <submittedName>
        <fullName evidence="3">Glycosyl hydrolase family 115</fullName>
    </submittedName>
</protein>
<dbReference type="RefSeq" id="WP_218160301.1">
    <property type="nucleotide sequence ID" value="NZ_FOKG01000003.1"/>
</dbReference>
<evidence type="ECO:0000259" key="2">
    <source>
        <dbReference type="Pfam" id="PF17829"/>
    </source>
</evidence>
<feature type="compositionally biased region" description="Basic and acidic residues" evidence="1">
    <location>
        <begin position="95"/>
        <end position="109"/>
    </location>
</feature>
<feature type="region of interest" description="Disordered" evidence="1">
    <location>
        <begin position="86"/>
        <end position="137"/>
    </location>
</feature>
<evidence type="ECO:0000313" key="4">
    <source>
        <dbReference type="Proteomes" id="UP000243799"/>
    </source>
</evidence>
<dbReference type="EMBL" id="FOKG01000003">
    <property type="protein sequence ID" value="SFA99044.1"/>
    <property type="molecule type" value="Genomic_DNA"/>
</dbReference>
<dbReference type="Gene3D" id="2.60.120.1620">
    <property type="match status" value="1"/>
</dbReference>
<dbReference type="InterPro" id="IPR041437">
    <property type="entry name" value="GH115_C"/>
</dbReference>
<evidence type="ECO:0000256" key="1">
    <source>
        <dbReference type="SAM" id="MobiDB-lite"/>
    </source>
</evidence>
<keyword evidence="3" id="KW-0378">Hydrolase</keyword>
<dbReference type="STRING" id="490629.SAMN05216266_103127"/>
<organism evidence="3 4">
    <name type="scientific">Amycolatopsis marina</name>
    <dbReference type="NCBI Taxonomy" id="490629"/>
    <lineage>
        <taxon>Bacteria</taxon>
        <taxon>Bacillati</taxon>
        <taxon>Actinomycetota</taxon>
        <taxon>Actinomycetes</taxon>
        <taxon>Pseudonocardiales</taxon>
        <taxon>Pseudonocardiaceae</taxon>
        <taxon>Amycolatopsis</taxon>
    </lineage>
</organism>
<sequence length="204" mass="22785">MLGVGDVSLSYGGGIELMRNILDSQRAVLDEVLDVDIAEIPQVQTLYKAVQRYRDNMCKLPEQSQPEQYIEVFNRGSRPFRYDIHPGPLWTTRGQGERQRRAVEADSGPRPHGRGVTAASRTPTAVAPGRGEHDDDVQPVQWQRNTSDNVNRTVTAHTVGRGEHPLKIWMVDPTVVTQKIVVDPGGLKPGYLGSPESHHTHPRW</sequence>